<dbReference type="GO" id="GO:0032259">
    <property type="term" value="P:methylation"/>
    <property type="evidence" value="ECO:0007669"/>
    <property type="project" value="UniProtKB-KW"/>
</dbReference>
<keyword evidence="2" id="KW-0489">Methyltransferase</keyword>
<accession>A0A2K3UZ16</accession>
<feature type="domain" description="Methyltransferase" evidence="1">
    <location>
        <begin position="52"/>
        <end position="119"/>
    </location>
</feature>
<proteinExistence type="predicted"/>
<dbReference type="Proteomes" id="UP000236379">
    <property type="component" value="Unassembled WGS sequence"/>
</dbReference>
<sequence>MTETPHSREWYAHLARELGGYRHPWRRVLDGPDPELSFDALLMEHLSPTSRVLEAGCGHGPDAARFGSRCARWAAYDRSPELLALARQNAPHAEFAEWDGKSEVPLALRGPFDLIVSRRGPTGVIDHLPAVAAPGAHFLYVGPTLDVPQVPQRLGRIGWDILGEWRASVRAWAPTWEDWQLRCEFMGEVARSEDWDAGATSRGLPYREERSVVLAGPP</sequence>
<dbReference type="InterPro" id="IPR029063">
    <property type="entry name" value="SAM-dependent_MTases_sf"/>
</dbReference>
<dbReference type="EMBL" id="PPPD01000001">
    <property type="protein sequence ID" value="PNY81765.1"/>
    <property type="molecule type" value="Genomic_DNA"/>
</dbReference>
<evidence type="ECO:0000259" key="1">
    <source>
        <dbReference type="Pfam" id="PF13649"/>
    </source>
</evidence>
<dbReference type="InterPro" id="IPR041698">
    <property type="entry name" value="Methyltransf_25"/>
</dbReference>
<dbReference type="OrthoDB" id="5522265at2"/>
<evidence type="ECO:0000313" key="3">
    <source>
        <dbReference type="Proteomes" id="UP000236379"/>
    </source>
</evidence>
<evidence type="ECO:0000313" key="2">
    <source>
        <dbReference type="EMBL" id="PNY81765.1"/>
    </source>
</evidence>
<keyword evidence="2" id="KW-0808">Transferase</keyword>
<dbReference type="Pfam" id="PF13649">
    <property type="entry name" value="Methyltransf_25"/>
    <property type="match status" value="1"/>
</dbReference>
<dbReference type="CDD" id="cd02440">
    <property type="entry name" value="AdoMet_MTases"/>
    <property type="match status" value="1"/>
</dbReference>
<comment type="caution">
    <text evidence="2">The sequence shown here is derived from an EMBL/GenBank/DDBJ whole genome shotgun (WGS) entry which is preliminary data.</text>
</comment>
<gene>
    <name evidence="2" type="ORF">CVO96_10590</name>
</gene>
<dbReference type="AlphaFoldDB" id="A0A2K3UZ16"/>
<dbReference type="Gene3D" id="3.40.50.150">
    <property type="entry name" value="Vaccinia Virus protein VP39"/>
    <property type="match status" value="1"/>
</dbReference>
<organism evidence="2 3">
    <name type="scientific">Deinococcus koreensis</name>
    <dbReference type="NCBI Taxonomy" id="2054903"/>
    <lineage>
        <taxon>Bacteria</taxon>
        <taxon>Thermotogati</taxon>
        <taxon>Deinococcota</taxon>
        <taxon>Deinococci</taxon>
        <taxon>Deinococcales</taxon>
        <taxon>Deinococcaceae</taxon>
        <taxon>Deinococcus</taxon>
    </lineage>
</organism>
<dbReference type="SUPFAM" id="SSF53335">
    <property type="entry name" value="S-adenosyl-L-methionine-dependent methyltransferases"/>
    <property type="match status" value="1"/>
</dbReference>
<dbReference type="RefSeq" id="WP_103312206.1">
    <property type="nucleotide sequence ID" value="NZ_PPPD01000001.1"/>
</dbReference>
<keyword evidence="3" id="KW-1185">Reference proteome</keyword>
<protein>
    <submittedName>
        <fullName evidence="2">SAM-dependent methyltransferase</fullName>
    </submittedName>
</protein>
<name>A0A2K3UZ16_9DEIO</name>
<reference evidence="2 3" key="1">
    <citation type="submission" date="2018-01" db="EMBL/GenBank/DDBJ databases">
        <title>Deinococcus koreensis sp. nov., a radiation-resistant bacterium isolated from river water.</title>
        <authorList>
            <person name="Choi A."/>
        </authorList>
    </citation>
    <scope>NUCLEOTIDE SEQUENCE [LARGE SCALE GENOMIC DNA]</scope>
    <source>
        <strain evidence="2 3">SJW1-2</strain>
    </source>
</reference>
<dbReference type="GO" id="GO:0008168">
    <property type="term" value="F:methyltransferase activity"/>
    <property type="evidence" value="ECO:0007669"/>
    <property type="project" value="UniProtKB-KW"/>
</dbReference>